<evidence type="ECO:0000259" key="7">
    <source>
        <dbReference type="PROSITE" id="PS50250"/>
    </source>
</evidence>
<evidence type="ECO:0000313" key="9">
    <source>
        <dbReference type="Proteomes" id="UP001189429"/>
    </source>
</evidence>
<sequence>MGSTILIDDLETYIGQYGTHGAIQRLQFIASKTEQVALKTEATKLRLDLLKRTTNCKGYSSCYAELKELLEGSSTAVPPYDSVWVEATQGQASKLKDLYEQDLHQAKVTQIKDSIRTCHTQLTGLCTEQGDYAGALKYASKSREFCTEPQAVFSTCMTIIKLSALCRQYDDIQSFTSRAHHTPFKDEASQSKICAAYGLYYMATGKYKEASFSFAQVKQQDLGSTFSDVLCAQDIALYGVLCALASLDRNEVQSKLLDSASFQECLDLAPSIRDVALDFCNCRYAACLTSLERLKEGLLLDVHLHGQVADLCLQIRSRGIVQYFAPFISVSLHSMAEAFNTDVDGMQSEVASLVGKRQLDAKIDSHKKILHVRHANQRTRASVARV</sequence>
<dbReference type="InterPro" id="IPR036390">
    <property type="entry name" value="WH_DNA-bd_sf"/>
</dbReference>
<dbReference type="InterPro" id="IPR045135">
    <property type="entry name" value="Rpn7_N"/>
</dbReference>
<keyword evidence="4" id="KW-0963">Cytoplasm</keyword>
<evidence type="ECO:0000256" key="6">
    <source>
        <dbReference type="ARBA" id="ARBA00023242"/>
    </source>
</evidence>
<evidence type="ECO:0000256" key="5">
    <source>
        <dbReference type="ARBA" id="ARBA00022790"/>
    </source>
</evidence>
<dbReference type="EMBL" id="CAUYUJ010014145">
    <property type="protein sequence ID" value="CAK0837327.1"/>
    <property type="molecule type" value="Genomic_DNA"/>
</dbReference>
<comment type="similarity">
    <text evidence="3">Belongs to the CSN1 family.</text>
</comment>
<dbReference type="PANTHER" id="PTHR14145:SF2">
    <property type="entry name" value="COP9 SIGNALOSOME COMPLEX SUBUNIT 1"/>
    <property type="match status" value="1"/>
</dbReference>
<dbReference type="Pfam" id="PF10602">
    <property type="entry name" value="RPN7"/>
    <property type="match status" value="1"/>
</dbReference>
<evidence type="ECO:0000256" key="1">
    <source>
        <dbReference type="ARBA" id="ARBA00004123"/>
    </source>
</evidence>
<organism evidence="8 9">
    <name type="scientific">Prorocentrum cordatum</name>
    <dbReference type="NCBI Taxonomy" id="2364126"/>
    <lineage>
        <taxon>Eukaryota</taxon>
        <taxon>Sar</taxon>
        <taxon>Alveolata</taxon>
        <taxon>Dinophyceae</taxon>
        <taxon>Prorocentrales</taxon>
        <taxon>Prorocentraceae</taxon>
        <taxon>Prorocentrum</taxon>
    </lineage>
</organism>
<dbReference type="PANTHER" id="PTHR14145">
    <property type="entry name" value="26S PROTESOME SUBUNIT 6"/>
    <property type="match status" value="1"/>
</dbReference>
<keyword evidence="9" id="KW-1185">Reference proteome</keyword>
<keyword evidence="6" id="KW-0539">Nucleus</keyword>
<dbReference type="SUPFAM" id="SSF46785">
    <property type="entry name" value="Winged helix' DNA-binding domain"/>
    <property type="match status" value="1"/>
</dbReference>
<feature type="domain" description="PCI" evidence="7">
    <location>
        <begin position="206"/>
        <end position="377"/>
    </location>
</feature>
<dbReference type="Proteomes" id="UP001189429">
    <property type="component" value="Unassembled WGS sequence"/>
</dbReference>
<dbReference type="InterPro" id="IPR019585">
    <property type="entry name" value="Rpn7/CSN1"/>
</dbReference>
<comment type="caution">
    <text evidence="8">The sequence shown here is derived from an EMBL/GenBank/DDBJ whole genome shotgun (WGS) entry which is preliminary data.</text>
</comment>
<protein>
    <recommendedName>
        <fullName evidence="7">PCI domain-containing protein</fullName>
    </recommendedName>
</protein>
<dbReference type="Gene3D" id="1.25.40.570">
    <property type="match status" value="1"/>
</dbReference>
<gene>
    <name evidence="8" type="ORF">PCOR1329_LOCUS33556</name>
</gene>
<evidence type="ECO:0000256" key="3">
    <source>
        <dbReference type="ARBA" id="ARBA00008793"/>
    </source>
</evidence>
<name>A0ABN9SXZ1_9DINO</name>
<dbReference type="SMART" id="SM00088">
    <property type="entry name" value="PINT"/>
    <property type="match status" value="1"/>
</dbReference>
<proteinExistence type="inferred from homology"/>
<reference evidence="8" key="1">
    <citation type="submission" date="2023-10" db="EMBL/GenBank/DDBJ databases">
        <authorList>
            <person name="Chen Y."/>
            <person name="Shah S."/>
            <person name="Dougan E. K."/>
            <person name="Thang M."/>
            <person name="Chan C."/>
        </authorList>
    </citation>
    <scope>NUCLEOTIDE SEQUENCE [LARGE SCALE GENOMIC DNA]</scope>
</reference>
<evidence type="ECO:0000256" key="2">
    <source>
        <dbReference type="ARBA" id="ARBA00004496"/>
    </source>
</evidence>
<evidence type="ECO:0000313" key="8">
    <source>
        <dbReference type="EMBL" id="CAK0837327.1"/>
    </source>
</evidence>
<dbReference type="PROSITE" id="PS50250">
    <property type="entry name" value="PCI"/>
    <property type="match status" value="1"/>
</dbReference>
<dbReference type="Pfam" id="PF01399">
    <property type="entry name" value="PCI"/>
    <property type="match status" value="1"/>
</dbReference>
<dbReference type="InterPro" id="IPR000717">
    <property type="entry name" value="PCI_dom"/>
</dbReference>
<accession>A0ABN9SXZ1</accession>
<evidence type="ECO:0000256" key="4">
    <source>
        <dbReference type="ARBA" id="ARBA00022490"/>
    </source>
</evidence>
<comment type="subcellular location">
    <subcellularLocation>
        <location evidence="2">Cytoplasm</location>
    </subcellularLocation>
    <subcellularLocation>
        <location evidence="1">Nucleus</location>
    </subcellularLocation>
</comment>
<keyword evidence="5" id="KW-0736">Signalosome</keyword>